<feature type="region of interest" description="Disordered" evidence="1">
    <location>
        <begin position="176"/>
        <end position="197"/>
    </location>
</feature>
<reference evidence="2" key="1">
    <citation type="journal article" date="2004" name="Nature">
        <title>Community structure and metabolism through reconstruction of microbial genomes from the environment.</title>
        <authorList>
            <person name="Tyson G.W."/>
            <person name="Chapman J."/>
            <person name="Hugenholtz P."/>
            <person name="Allen E.E."/>
            <person name="Ram R.J."/>
            <person name="Richardson P.M."/>
            <person name="Solovyev V.V."/>
            <person name="Rubin E.M."/>
            <person name="Rokhsar D.S."/>
            <person name="Banfield J.F."/>
        </authorList>
    </citation>
    <scope>NUCLEOTIDE SEQUENCE [LARGE SCALE GENOMIC DNA]</scope>
</reference>
<protein>
    <submittedName>
        <fullName evidence="2">Uncharacterized protein</fullName>
    </submittedName>
</protein>
<reference evidence="2" key="2">
    <citation type="journal article" date="2008" name="PLoS Biol.">
        <title>Population genomic analysis of strain variation in Leptospirillum group II bacteria involved in acid mine drainage formation.</title>
        <authorList>
            <person name="Simmons S.L."/>
            <person name="Dibartolo G."/>
            <person name="Denef V.J."/>
            <person name="Goltsman D.S."/>
            <person name="Thelen M.P."/>
            <person name="Banfield J.F."/>
        </authorList>
    </citation>
    <scope>NUCLEOTIDE SEQUENCE [LARGE SCALE GENOMIC DNA]</scope>
</reference>
<evidence type="ECO:0000313" key="2">
    <source>
        <dbReference type="EMBL" id="EDZ40196.1"/>
    </source>
</evidence>
<accession>B6AKU2</accession>
<name>B6AKU2_9BACT</name>
<proteinExistence type="predicted"/>
<organism evidence="2">
    <name type="scientific">Leptospirillum sp. Group II '5-way CG'</name>
    <dbReference type="NCBI Taxonomy" id="419541"/>
    <lineage>
        <taxon>Bacteria</taxon>
        <taxon>Pseudomonadati</taxon>
        <taxon>Nitrospirota</taxon>
        <taxon>Nitrospiria</taxon>
        <taxon>Nitrospirales</taxon>
        <taxon>Nitrospiraceae</taxon>
        <taxon>Leptospirillum</taxon>
    </lineage>
</organism>
<evidence type="ECO:0000256" key="1">
    <source>
        <dbReference type="SAM" id="MobiDB-lite"/>
    </source>
</evidence>
<dbReference type="AlphaFoldDB" id="B6AKU2"/>
<gene>
    <name evidence="2" type="ORF">CGL2_11364058</name>
</gene>
<feature type="compositionally biased region" description="Basic and acidic residues" evidence="1">
    <location>
        <begin position="181"/>
        <end position="197"/>
    </location>
</feature>
<dbReference type="EMBL" id="DS995259">
    <property type="protein sequence ID" value="EDZ40196.1"/>
    <property type="molecule type" value="Genomic_DNA"/>
</dbReference>
<sequence length="197" mass="21771">MKRKYVPVRMRNEVLDRVKKEALTRGLSVSETIGILVEKSFESEIANRSEGICRGPGMEPETIKKMIEEATKNIHVSSPGIDQGAIKKIIAEAIDPIVASVVTMRSEVRGISAKSGQEISCGSSPEMNKQTIWETVFEAVASAMKRQESIRFIAGRTARINALLNELSTKYDMAGHSNRSTKADGWEKEETKRLFGG</sequence>